<name>A0A8J7G6M7_9BACL</name>
<keyword evidence="2" id="KW-1185">Reference proteome</keyword>
<evidence type="ECO:0000313" key="1">
    <source>
        <dbReference type="EMBL" id="MBF4501271.1"/>
    </source>
</evidence>
<dbReference type="InterPro" id="IPR015946">
    <property type="entry name" value="KH_dom-like_a/b"/>
</dbReference>
<evidence type="ECO:0000313" key="2">
    <source>
        <dbReference type="Proteomes" id="UP000622653"/>
    </source>
</evidence>
<dbReference type="InterPro" id="IPR052924">
    <property type="entry name" value="OsmC/Ohr_hydroprdx_reductase"/>
</dbReference>
<dbReference type="PANTHER" id="PTHR35368:SF1">
    <property type="entry name" value="HYDROPEROXIDE REDUCTASE"/>
    <property type="match status" value="1"/>
</dbReference>
<dbReference type="Pfam" id="PF02566">
    <property type="entry name" value="OsmC"/>
    <property type="match status" value="1"/>
</dbReference>
<dbReference type="RefSeq" id="WP_194562756.1">
    <property type="nucleotide sequence ID" value="NZ_JADKPV010000003.1"/>
</dbReference>
<accession>A0A8J7G6M7</accession>
<protein>
    <submittedName>
        <fullName evidence="1">OsmC family protein</fullName>
    </submittedName>
</protein>
<sequence length="150" mass="16120">MSKNILEVAVKGAWTGGVQTEIHIREFDSFLIDEPANLGGVDAGPNPVEFVLAGLNGCVSVMVSMIAKEMNLTYSAVDLDTKGTLDIRGLMGMNGVTPNFQTVTLNVTITTDESQERIDELKEKVESRCPVMAMIKGSGVTVDGDWIAKN</sequence>
<dbReference type="SUPFAM" id="SSF82784">
    <property type="entry name" value="OsmC-like"/>
    <property type="match status" value="1"/>
</dbReference>
<dbReference type="PANTHER" id="PTHR35368">
    <property type="entry name" value="HYDROPEROXIDE REDUCTASE"/>
    <property type="match status" value="1"/>
</dbReference>
<gene>
    <name evidence="1" type="ORF">IRY55_07845</name>
</gene>
<dbReference type="InterPro" id="IPR036102">
    <property type="entry name" value="OsmC/Ohrsf"/>
</dbReference>
<dbReference type="Proteomes" id="UP000622653">
    <property type="component" value="Unassembled WGS sequence"/>
</dbReference>
<dbReference type="EMBL" id="JADKPV010000003">
    <property type="protein sequence ID" value="MBF4501271.1"/>
    <property type="molecule type" value="Genomic_DNA"/>
</dbReference>
<reference evidence="1" key="1">
    <citation type="submission" date="2020-11" db="EMBL/GenBank/DDBJ databases">
        <title>Multidrug resistant novel bacterium Savagea serpentis sp. nov., isolated from the scats of a vine snake (Ahaetulla nasuta).</title>
        <authorList>
            <person name="Venkata Ramana V."/>
            <person name="Vikas Patil S."/>
            <person name="Yogita Lugani V."/>
        </authorList>
    </citation>
    <scope>NUCLEOTIDE SEQUENCE</scope>
    <source>
        <strain evidence="1">SN6</strain>
    </source>
</reference>
<comment type="caution">
    <text evidence="1">The sequence shown here is derived from an EMBL/GenBank/DDBJ whole genome shotgun (WGS) entry which is preliminary data.</text>
</comment>
<dbReference type="InterPro" id="IPR003718">
    <property type="entry name" value="OsmC/Ohr_fam"/>
</dbReference>
<dbReference type="Gene3D" id="3.30.300.20">
    <property type="match status" value="1"/>
</dbReference>
<dbReference type="AlphaFoldDB" id="A0A8J7G6M7"/>
<proteinExistence type="predicted"/>
<organism evidence="1 2">
    <name type="scientific">Savagea serpentis</name>
    <dbReference type="NCBI Taxonomy" id="2785297"/>
    <lineage>
        <taxon>Bacteria</taxon>
        <taxon>Bacillati</taxon>
        <taxon>Bacillota</taxon>
        <taxon>Bacilli</taxon>
        <taxon>Bacillales</taxon>
        <taxon>Caryophanaceae</taxon>
        <taxon>Savagea</taxon>
    </lineage>
</organism>